<dbReference type="GO" id="GO:0071013">
    <property type="term" value="C:catalytic step 2 spliceosome"/>
    <property type="evidence" value="ECO:0007669"/>
    <property type="project" value="TreeGrafter"/>
</dbReference>
<dbReference type="PANTHER" id="PTHR13471:SF0">
    <property type="entry name" value="NUCLEAR EXOSOME REGULATOR NRDE2"/>
    <property type="match status" value="1"/>
</dbReference>
<feature type="compositionally biased region" description="Basic and acidic residues" evidence="4">
    <location>
        <begin position="148"/>
        <end position="165"/>
    </location>
</feature>
<reference evidence="6" key="1">
    <citation type="submission" date="2025-08" db="UniProtKB">
        <authorList>
            <consortium name="RefSeq"/>
        </authorList>
    </citation>
    <scope>IDENTIFICATION</scope>
    <source>
        <tissue evidence="6">Whole organism</tissue>
    </source>
</reference>
<organism evidence="5 6">
    <name type="scientific">Frankliniella occidentalis</name>
    <name type="common">Western flower thrips</name>
    <name type="synonym">Euthrips occidentalis</name>
    <dbReference type="NCBI Taxonomy" id="133901"/>
    <lineage>
        <taxon>Eukaryota</taxon>
        <taxon>Metazoa</taxon>
        <taxon>Ecdysozoa</taxon>
        <taxon>Arthropoda</taxon>
        <taxon>Hexapoda</taxon>
        <taxon>Insecta</taxon>
        <taxon>Pterygota</taxon>
        <taxon>Neoptera</taxon>
        <taxon>Paraneoptera</taxon>
        <taxon>Thysanoptera</taxon>
        <taxon>Terebrantia</taxon>
        <taxon>Thripoidea</taxon>
        <taxon>Thripidae</taxon>
        <taxon>Frankliniella</taxon>
    </lineage>
</organism>
<gene>
    <name evidence="6" type="primary">LOC113204565</name>
</gene>
<feature type="compositionally biased region" description="Basic and acidic residues" evidence="4">
    <location>
        <begin position="55"/>
        <end position="67"/>
    </location>
</feature>
<keyword evidence="3" id="KW-0539">Nucleus</keyword>
<dbReference type="Pfam" id="PF08424">
    <property type="entry name" value="NRDE-2"/>
    <property type="match status" value="1"/>
</dbReference>
<feature type="compositionally biased region" description="Low complexity" evidence="4">
    <location>
        <begin position="174"/>
        <end position="184"/>
    </location>
</feature>
<feature type="compositionally biased region" description="Basic residues" evidence="4">
    <location>
        <begin position="196"/>
        <end position="207"/>
    </location>
</feature>
<comment type="similarity">
    <text evidence="2">Belongs to the NRDE2 family.</text>
</comment>
<evidence type="ECO:0000256" key="4">
    <source>
        <dbReference type="SAM" id="MobiDB-lite"/>
    </source>
</evidence>
<dbReference type="Proteomes" id="UP000504606">
    <property type="component" value="Unplaced"/>
</dbReference>
<evidence type="ECO:0000313" key="5">
    <source>
        <dbReference type="Proteomes" id="UP000504606"/>
    </source>
</evidence>
<feature type="compositionally biased region" description="Low complexity" evidence="4">
    <location>
        <begin position="231"/>
        <end position="245"/>
    </location>
</feature>
<dbReference type="KEGG" id="foc:113204565"/>
<comment type="subcellular location">
    <subcellularLocation>
        <location evidence="1">Nucleus</location>
    </subcellularLocation>
</comment>
<feature type="region of interest" description="Disordered" evidence="4">
    <location>
        <begin position="1"/>
        <end position="32"/>
    </location>
</feature>
<evidence type="ECO:0000256" key="1">
    <source>
        <dbReference type="ARBA" id="ARBA00004123"/>
    </source>
</evidence>
<proteinExistence type="inferred from homology"/>
<dbReference type="AlphaFoldDB" id="A0A6J1S2V7"/>
<keyword evidence="5" id="KW-1185">Reference proteome</keyword>
<feature type="compositionally biased region" description="Pro residues" evidence="4">
    <location>
        <begin position="100"/>
        <end position="109"/>
    </location>
</feature>
<feature type="compositionally biased region" description="Polar residues" evidence="4">
    <location>
        <begin position="69"/>
        <end position="78"/>
    </location>
</feature>
<feature type="compositionally biased region" description="Polar residues" evidence="4">
    <location>
        <begin position="1"/>
        <end position="21"/>
    </location>
</feature>
<protein>
    <submittedName>
        <fullName evidence="6">Nuclear exosome regulator NRDE2</fullName>
    </submittedName>
</protein>
<dbReference type="PANTHER" id="PTHR13471">
    <property type="entry name" value="TETRATRICOPEPTIDE-LIKE HELICAL"/>
    <property type="match status" value="1"/>
</dbReference>
<dbReference type="RefSeq" id="XP_026275559.1">
    <property type="nucleotide sequence ID" value="XM_026419774.2"/>
</dbReference>
<evidence type="ECO:0000256" key="3">
    <source>
        <dbReference type="ARBA" id="ARBA00023242"/>
    </source>
</evidence>
<evidence type="ECO:0000313" key="6">
    <source>
        <dbReference type="RefSeq" id="XP_026275559.1"/>
    </source>
</evidence>
<sequence>MFAAYASTSKGEANETKSANSESKKNEWLSNSSFNVNSDVISNIQGRLGESIVPAREKSGLKTEMLDGSKSNDNSDSFSTPPSSPSTPPSSPSTPLSSPSTPPSSPLPPSGSSQASDILVLNSFKSAQHSSSLSLHQKELWNSNTSERTLDTTKQRRETRKRERSMSINHPRKSSSSSGKDSWSPQRSTDISRRDRERKRSRTRQRSRSREKEVSSTYKKYQKRLKKRRSSSSSGTDSSIDNSNTKSHRNSDVRFNDLKNMPYYEDRTRALGNLNVTTLSRPVAARYYCSKKGLGISRNYLPQSKRRTLKLRYYNKIIKEMEADMTTRKKLESIPKNRGQIQGDVNDVEGEISHETAKFNHDLAENPQNTDLWRKYVQFQDVVHQFERVYRRGGGASGARVTSERKLAILDKALKENPKSEELLRERCQLAESVLPSDKLTQQLKTWIGTDPGNLALWESLIMASQGSLSACKVPAVKSLYQEAFTNIHSLKRGNTGSAETIEAKLISLVLHFGLFLRQAGLWELMWSFLNVYLEFNIAKLDPTKFHITNTVADNALTELEEAILKSQLPLSTLWLRVETLRAGTHWVPLPVDAESEDPQRLVFPEDVNDLIHPINSPHLNFRLVTVTLSLLKVPILPWRESAAKAAGLHPLPWLLDGPEPLFASLLPLGTLEFKETSTLLQDASQLASGPQYLIARPGQDEYIDFLTQVFSACADCLPASQKTYLMVWWLRFYRWLMQLERLGHCKLPRGRKKKMRSMAKDLLRHESNRSNLLLFKEFALLELENGSVDGAKKVLQGTISALPNNKPVPIATDRAYICTLYRTLVEVHLSLTHRELTNDAQANSSTESEQNVENRKKALSLLVSLGKGAVLKNEQPSNTDVAAALSKFNHVTKAALDNPETEELDTLIAPDVCHLVPTFLVEWTVCHGWLLFLSHSIWKATTMFENVLRELESPESASSQQEKIVKVQREALLESYISLLRHHCFETRGSFGVLREVILRGLKEFPGNLVFSAALADLETSNSGTGLPLWRLSKIFYELNSAIAYVLFVFVMRYRLKQQELCAHNTHSYLNQGGPELPDPNTRSRMSTLLKKLTKHSIMRRCPMLWRLRLQFAAAVSHNDSEYSSTLYLALEDCPWAKTLYMDIVQVLPTQLAQVQDLLVEKELRLHVTPEELEILRID</sequence>
<evidence type="ECO:0000256" key="2">
    <source>
        <dbReference type="ARBA" id="ARBA00009265"/>
    </source>
</evidence>
<accession>A0A6J1S2V7</accession>
<dbReference type="InterPro" id="IPR013633">
    <property type="entry name" value="NRDE-2"/>
</dbReference>
<dbReference type="GO" id="GO:0031048">
    <property type="term" value="P:regulatory ncRNA-mediated heterochromatin formation"/>
    <property type="evidence" value="ECO:0007669"/>
    <property type="project" value="TreeGrafter"/>
</dbReference>
<feature type="compositionally biased region" description="Pro residues" evidence="4">
    <location>
        <begin position="82"/>
        <end position="92"/>
    </location>
</feature>
<feature type="region of interest" description="Disordered" evidence="4">
    <location>
        <begin position="144"/>
        <end position="254"/>
    </location>
</feature>
<feature type="compositionally biased region" description="Basic residues" evidence="4">
    <location>
        <begin position="220"/>
        <end position="230"/>
    </location>
</feature>
<feature type="region of interest" description="Disordered" evidence="4">
    <location>
        <begin position="45"/>
        <end position="115"/>
    </location>
</feature>
<name>A0A6J1S2V7_FRAOC</name>
<dbReference type="OrthoDB" id="297219at2759"/>
<dbReference type="GO" id="GO:1902369">
    <property type="term" value="P:negative regulation of RNA catabolic process"/>
    <property type="evidence" value="ECO:0007669"/>
    <property type="project" value="TreeGrafter"/>
</dbReference>
<dbReference type="GeneID" id="113204565"/>